<name>A0A2P2NKD6_RHIMU</name>
<sequence length="74" mass="8355">MTFTSQGQTYQPTTEIGNYRCELIVSNGKTTQVQVKDFTTRTNRGIASAGTLVLKYFLPFIGYYWYPSNAKACI</sequence>
<protein>
    <submittedName>
        <fullName evidence="2">Uncharacterized protein</fullName>
    </submittedName>
</protein>
<reference evidence="2" key="1">
    <citation type="submission" date="2018-02" db="EMBL/GenBank/DDBJ databases">
        <title>Rhizophora mucronata_Transcriptome.</title>
        <authorList>
            <person name="Meera S.P."/>
            <person name="Sreeshan A."/>
            <person name="Augustine A."/>
        </authorList>
    </citation>
    <scope>NUCLEOTIDE SEQUENCE</scope>
    <source>
        <tissue evidence="2">Leaf</tissue>
    </source>
</reference>
<keyword evidence="1" id="KW-0812">Transmembrane</keyword>
<organism evidence="2">
    <name type="scientific">Rhizophora mucronata</name>
    <name type="common">Asiatic mangrove</name>
    <dbReference type="NCBI Taxonomy" id="61149"/>
    <lineage>
        <taxon>Eukaryota</taxon>
        <taxon>Viridiplantae</taxon>
        <taxon>Streptophyta</taxon>
        <taxon>Embryophyta</taxon>
        <taxon>Tracheophyta</taxon>
        <taxon>Spermatophyta</taxon>
        <taxon>Magnoliopsida</taxon>
        <taxon>eudicotyledons</taxon>
        <taxon>Gunneridae</taxon>
        <taxon>Pentapetalae</taxon>
        <taxon>rosids</taxon>
        <taxon>fabids</taxon>
        <taxon>Malpighiales</taxon>
        <taxon>Rhizophoraceae</taxon>
        <taxon>Rhizophora</taxon>
    </lineage>
</organism>
<dbReference type="AlphaFoldDB" id="A0A2P2NKD6"/>
<accession>A0A2P2NKD6</accession>
<evidence type="ECO:0000256" key="1">
    <source>
        <dbReference type="SAM" id="Phobius"/>
    </source>
</evidence>
<keyword evidence="1" id="KW-0472">Membrane</keyword>
<keyword evidence="1" id="KW-1133">Transmembrane helix</keyword>
<feature type="transmembrane region" description="Helical" evidence="1">
    <location>
        <begin position="46"/>
        <end position="66"/>
    </location>
</feature>
<proteinExistence type="predicted"/>
<evidence type="ECO:0000313" key="2">
    <source>
        <dbReference type="EMBL" id="MBX42937.1"/>
    </source>
</evidence>
<dbReference type="EMBL" id="GGEC01062453">
    <property type="protein sequence ID" value="MBX42937.1"/>
    <property type="molecule type" value="Transcribed_RNA"/>
</dbReference>